<evidence type="ECO:0000313" key="1">
    <source>
        <dbReference type="EMBL" id="KAI3765449.1"/>
    </source>
</evidence>
<keyword evidence="2" id="KW-1185">Reference proteome</keyword>
<accession>A0ACB9F2I6</accession>
<evidence type="ECO:0000313" key="2">
    <source>
        <dbReference type="Proteomes" id="UP001055811"/>
    </source>
</evidence>
<dbReference type="Proteomes" id="UP001055811">
    <property type="component" value="Linkage Group LG03"/>
</dbReference>
<name>A0ACB9F2I6_CICIN</name>
<reference evidence="1 2" key="2">
    <citation type="journal article" date="2022" name="Mol. Ecol. Resour.">
        <title>The genomes of chicory, endive, great burdock and yacon provide insights into Asteraceae paleo-polyploidization history and plant inulin production.</title>
        <authorList>
            <person name="Fan W."/>
            <person name="Wang S."/>
            <person name="Wang H."/>
            <person name="Wang A."/>
            <person name="Jiang F."/>
            <person name="Liu H."/>
            <person name="Zhao H."/>
            <person name="Xu D."/>
            <person name="Zhang Y."/>
        </authorList>
    </citation>
    <scope>NUCLEOTIDE SEQUENCE [LARGE SCALE GENOMIC DNA]</scope>
    <source>
        <strain evidence="2">cv. Punajuju</strain>
        <tissue evidence="1">Leaves</tissue>
    </source>
</reference>
<gene>
    <name evidence="1" type="ORF">L2E82_15482</name>
</gene>
<protein>
    <submittedName>
        <fullName evidence="1">Uncharacterized protein</fullName>
    </submittedName>
</protein>
<reference evidence="2" key="1">
    <citation type="journal article" date="2022" name="Mol. Ecol. Resour.">
        <title>The genomes of chicory, endive, great burdock and yacon provide insights into Asteraceae palaeo-polyploidization history and plant inulin production.</title>
        <authorList>
            <person name="Fan W."/>
            <person name="Wang S."/>
            <person name="Wang H."/>
            <person name="Wang A."/>
            <person name="Jiang F."/>
            <person name="Liu H."/>
            <person name="Zhao H."/>
            <person name="Xu D."/>
            <person name="Zhang Y."/>
        </authorList>
    </citation>
    <scope>NUCLEOTIDE SEQUENCE [LARGE SCALE GENOMIC DNA]</scope>
    <source>
        <strain evidence="2">cv. Punajuju</strain>
    </source>
</reference>
<proteinExistence type="predicted"/>
<comment type="caution">
    <text evidence="1">The sequence shown here is derived from an EMBL/GenBank/DDBJ whole genome shotgun (WGS) entry which is preliminary data.</text>
</comment>
<dbReference type="EMBL" id="CM042011">
    <property type="protein sequence ID" value="KAI3765449.1"/>
    <property type="molecule type" value="Genomic_DNA"/>
</dbReference>
<sequence length="83" mass="8913">MADSLYPEELPKIVSHVCGFSVFDSTADHLPAPVDGDGVGDYSTVTFIFLFLLFPDCVSSFTSTAGIVLVGTMNGRESEKPCY</sequence>
<organism evidence="1 2">
    <name type="scientific">Cichorium intybus</name>
    <name type="common">Chicory</name>
    <dbReference type="NCBI Taxonomy" id="13427"/>
    <lineage>
        <taxon>Eukaryota</taxon>
        <taxon>Viridiplantae</taxon>
        <taxon>Streptophyta</taxon>
        <taxon>Embryophyta</taxon>
        <taxon>Tracheophyta</taxon>
        <taxon>Spermatophyta</taxon>
        <taxon>Magnoliopsida</taxon>
        <taxon>eudicotyledons</taxon>
        <taxon>Gunneridae</taxon>
        <taxon>Pentapetalae</taxon>
        <taxon>asterids</taxon>
        <taxon>campanulids</taxon>
        <taxon>Asterales</taxon>
        <taxon>Asteraceae</taxon>
        <taxon>Cichorioideae</taxon>
        <taxon>Cichorieae</taxon>
        <taxon>Cichoriinae</taxon>
        <taxon>Cichorium</taxon>
    </lineage>
</organism>